<dbReference type="GO" id="GO:0045087">
    <property type="term" value="P:innate immune response"/>
    <property type="evidence" value="ECO:0007669"/>
    <property type="project" value="TreeGrafter"/>
</dbReference>
<dbReference type="InterPro" id="IPR008974">
    <property type="entry name" value="TRAF-like"/>
</dbReference>
<accession>A0AAV7J788</accession>
<feature type="non-terminal residue" evidence="2">
    <location>
        <position position="1"/>
    </location>
</feature>
<dbReference type="InterPro" id="IPR049342">
    <property type="entry name" value="TRAF1-6_MATH_dom"/>
</dbReference>
<reference evidence="2 3" key="1">
    <citation type="journal article" date="2021" name="J. Hered.">
        <title>A chromosome-level genome assembly of the parasitoid wasp, Cotesia glomerata (Hymenoptera: Braconidae).</title>
        <authorList>
            <person name="Pinto B.J."/>
            <person name="Weis J.J."/>
            <person name="Gamble T."/>
            <person name="Ode P.J."/>
            <person name="Paul R."/>
            <person name="Zaspel J.M."/>
        </authorList>
    </citation>
    <scope>NUCLEOTIDE SEQUENCE [LARGE SCALE GENOMIC DNA]</scope>
    <source>
        <strain evidence="2">CgM1</strain>
    </source>
</reference>
<evidence type="ECO:0000259" key="1">
    <source>
        <dbReference type="PROSITE" id="PS50144"/>
    </source>
</evidence>
<evidence type="ECO:0000313" key="3">
    <source>
        <dbReference type="Proteomes" id="UP000826195"/>
    </source>
</evidence>
<sequence length="194" mass="22891">NLYERIVTLEQLNQELHITITNQCADIESLQKNINLKEFYSRNCNGMYIWKIISFEKKLTEMKSNSSTMFYSPEFFTHPNGYKMCARINISLKNSQFLSIVIHMMQSENDNYLDWPFNGTISFILIHQKDSKKSIREETHTKPNVEAFKKPVGEINRRSFGYTEFVSLNDLSNYLFDNSLVFRIEVTRTKIPMT</sequence>
<dbReference type="GO" id="GO:0061630">
    <property type="term" value="F:ubiquitin protein ligase activity"/>
    <property type="evidence" value="ECO:0007669"/>
    <property type="project" value="TreeGrafter"/>
</dbReference>
<dbReference type="GO" id="GO:0043122">
    <property type="term" value="P:regulation of canonical NF-kappaB signal transduction"/>
    <property type="evidence" value="ECO:0007669"/>
    <property type="project" value="TreeGrafter"/>
</dbReference>
<dbReference type="PANTHER" id="PTHR10131">
    <property type="entry name" value="TNF RECEPTOR ASSOCIATED FACTOR"/>
    <property type="match status" value="1"/>
</dbReference>
<gene>
    <name evidence="2" type="ORF">KQX54_017579</name>
</gene>
<dbReference type="GO" id="GO:0031663">
    <property type="term" value="P:lipopolysaccharide-mediated signaling pathway"/>
    <property type="evidence" value="ECO:0007669"/>
    <property type="project" value="TreeGrafter"/>
</dbReference>
<name>A0AAV7J788_COTGL</name>
<dbReference type="Proteomes" id="UP000826195">
    <property type="component" value="Unassembled WGS sequence"/>
</dbReference>
<dbReference type="AlphaFoldDB" id="A0AAV7J788"/>
<dbReference type="EMBL" id="JAHXZJ010000001">
    <property type="protein sequence ID" value="KAH0568016.1"/>
    <property type="molecule type" value="Genomic_DNA"/>
</dbReference>
<dbReference type="SUPFAM" id="SSF49599">
    <property type="entry name" value="TRAF domain-like"/>
    <property type="match status" value="1"/>
</dbReference>
<organism evidence="2 3">
    <name type="scientific">Cotesia glomerata</name>
    <name type="common">Lepidopteran parasitic wasp</name>
    <name type="synonym">Apanteles glomeratus</name>
    <dbReference type="NCBI Taxonomy" id="32391"/>
    <lineage>
        <taxon>Eukaryota</taxon>
        <taxon>Metazoa</taxon>
        <taxon>Ecdysozoa</taxon>
        <taxon>Arthropoda</taxon>
        <taxon>Hexapoda</taxon>
        <taxon>Insecta</taxon>
        <taxon>Pterygota</taxon>
        <taxon>Neoptera</taxon>
        <taxon>Endopterygota</taxon>
        <taxon>Hymenoptera</taxon>
        <taxon>Apocrita</taxon>
        <taxon>Ichneumonoidea</taxon>
        <taxon>Braconidae</taxon>
        <taxon>Microgastrinae</taxon>
        <taxon>Cotesia</taxon>
    </lineage>
</organism>
<evidence type="ECO:0000313" key="2">
    <source>
        <dbReference type="EMBL" id="KAH0568016.1"/>
    </source>
</evidence>
<dbReference type="Gene3D" id="2.60.210.10">
    <property type="entry name" value="Apoptosis, Tumor Necrosis Factor Receptor Associated Protein 2, Chain A"/>
    <property type="match status" value="1"/>
</dbReference>
<dbReference type="InterPro" id="IPR002083">
    <property type="entry name" value="MATH/TRAF_dom"/>
</dbReference>
<dbReference type="PANTHER" id="PTHR10131:SF152">
    <property type="entry name" value="TNF RECEPTOR-ASSOCIATED FACTOR 6"/>
    <property type="match status" value="1"/>
</dbReference>
<dbReference type="PROSITE" id="PS50144">
    <property type="entry name" value="MATH"/>
    <property type="match status" value="1"/>
</dbReference>
<keyword evidence="3" id="KW-1185">Reference proteome</keyword>
<dbReference type="Pfam" id="PF21355">
    <property type="entry name" value="TRAF-mep_MATH"/>
    <property type="match status" value="1"/>
</dbReference>
<protein>
    <recommendedName>
        <fullName evidence="1">MATH domain-containing protein</fullName>
    </recommendedName>
</protein>
<feature type="domain" description="MATH" evidence="1">
    <location>
        <begin position="45"/>
        <end position="186"/>
    </location>
</feature>
<proteinExistence type="predicted"/>
<comment type="caution">
    <text evidence="2">The sequence shown here is derived from an EMBL/GenBank/DDBJ whole genome shotgun (WGS) entry which is preliminary data.</text>
</comment>